<reference evidence="6" key="1">
    <citation type="submission" date="2005-08" db="EMBL/GenBank/DDBJ databases">
        <title>Complete sequence of Chlorobium chlorochromatii CaD3.</title>
        <authorList>
            <person name="Copeland A."/>
            <person name="Lucas S."/>
            <person name="Lapidus A."/>
            <person name="Barry K."/>
            <person name="Detter J.C."/>
            <person name="Glavina T."/>
            <person name="Hammon N."/>
            <person name="Israni S."/>
            <person name="Pitluck S."/>
            <person name="Bryant D."/>
            <person name="Schmutz J."/>
            <person name="Larimer F."/>
            <person name="Land M."/>
            <person name="Kyrpides N."/>
            <person name="Ivanova N."/>
            <person name="Richardson P."/>
        </authorList>
    </citation>
    <scope>NUCLEOTIDE SEQUENCE [LARGE SCALE GENOMIC DNA]</scope>
    <source>
        <strain evidence="6">CaD3</strain>
    </source>
</reference>
<dbReference type="HOGENOM" id="CLU_009902_3_0_10"/>
<dbReference type="PROSITE" id="PS00143">
    <property type="entry name" value="INSULINASE"/>
    <property type="match status" value="1"/>
</dbReference>
<dbReference type="SUPFAM" id="SSF63411">
    <property type="entry name" value="LuxS/MPP-like metallohydrolase"/>
    <property type="match status" value="2"/>
</dbReference>
<dbReference type="PANTHER" id="PTHR11851">
    <property type="entry name" value="METALLOPROTEASE"/>
    <property type="match status" value="1"/>
</dbReference>
<dbReference type="InterPro" id="IPR011249">
    <property type="entry name" value="Metalloenz_LuxS/M16"/>
</dbReference>
<proteinExistence type="inferred from homology"/>
<evidence type="ECO:0000313" key="6">
    <source>
        <dbReference type="EMBL" id="ABB27515.1"/>
    </source>
</evidence>
<evidence type="ECO:0000259" key="4">
    <source>
        <dbReference type="Pfam" id="PF00675"/>
    </source>
</evidence>
<evidence type="ECO:0000256" key="2">
    <source>
        <dbReference type="ARBA" id="ARBA00007261"/>
    </source>
</evidence>
<accession>Q3AU10</accession>
<sequence length="419" mass="46759">MALTTSTTVHLATLPNGITVITDSVPYVESITLGIQINAGSRDDPAHAAGLAHFMEHALFKGTRTRSYLDIARSVEQHGGYLDAYTTKEQTCVYLRCLAAHLEPSFELLADLVSNPTFPPEEMEKEKEVVLEEISSINDTPEELIFEEFDQRSFPNHPIGNPILGTEKSVEAFSQNDLHLFLQQHYIPQKMVVTATGNVSHHAIMQLCERFLNHLANPAESTETRQPLSVATYKPFSLTLKKRIYQAQIVMGTAIERNDRHFYSLMVLNTLLGSGMSSLLNLELREKRGLAYNVYSSLAFFDDLTALNIYAGTDGNKVATTLTLIKELLQSDALHHPIHEELQAAKTKLLGSHIMGMEKMTRRMSNTASDYVYFRRHISPDEKSAAIEAVTASDVTEAAELLLRQATYSTLVYKPSRQG</sequence>
<dbReference type="InterPro" id="IPR001431">
    <property type="entry name" value="Pept_M16_Zn_BS"/>
</dbReference>
<dbReference type="Pfam" id="PF00675">
    <property type="entry name" value="Peptidase_M16"/>
    <property type="match status" value="1"/>
</dbReference>
<comment type="similarity">
    <text evidence="2 3">Belongs to the peptidase M16 family.</text>
</comment>
<dbReference type="STRING" id="340177.Cag_0239"/>
<dbReference type="Gene3D" id="3.30.830.10">
    <property type="entry name" value="Metalloenzyme, LuxS/M16 peptidase-like"/>
    <property type="match status" value="2"/>
</dbReference>
<dbReference type="Pfam" id="PF05193">
    <property type="entry name" value="Peptidase_M16_C"/>
    <property type="match status" value="1"/>
</dbReference>
<dbReference type="InterPro" id="IPR050361">
    <property type="entry name" value="MPP/UQCRC_Complex"/>
</dbReference>
<feature type="domain" description="Peptidase M16 N-terminal" evidence="4">
    <location>
        <begin position="20"/>
        <end position="166"/>
    </location>
</feature>
<organism evidence="6">
    <name type="scientific">Chlorobium chlorochromatii (strain CaD3)</name>
    <dbReference type="NCBI Taxonomy" id="340177"/>
    <lineage>
        <taxon>Bacteria</taxon>
        <taxon>Pseudomonadati</taxon>
        <taxon>Chlorobiota</taxon>
        <taxon>Chlorobiia</taxon>
        <taxon>Chlorobiales</taxon>
        <taxon>Chlorobiaceae</taxon>
        <taxon>Chlorobium/Pelodictyon group</taxon>
        <taxon>Chlorobium</taxon>
    </lineage>
</organism>
<dbReference type="EC" id="3.4.24.64" evidence="6"/>
<comment type="cofactor">
    <cofactor evidence="1">
        <name>Zn(2+)</name>
        <dbReference type="ChEBI" id="CHEBI:29105"/>
    </cofactor>
</comment>
<evidence type="ECO:0000256" key="1">
    <source>
        <dbReference type="ARBA" id="ARBA00001947"/>
    </source>
</evidence>
<keyword evidence="6" id="KW-0378">Hydrolase</keyword>
<feature type="domain" description="Peptidase M16 C-terminal" evidence="5">
    <location>
        <begin position="173"/>
        <end position="349"/>
    </location>
</feature>
<evidence type="ECO:0000256" key="3">
    <source>
        <dbReference type="RuleBase" id="RU004447"/>
    </source>
</evidence>
<name>Q3AU10_CHLCH</name>
<evidence type="ECO:0000259" key="5">
    <source>
        <dbReference type="Pfam" id="PF05193"/>
    </source>
</evidence>
<dbReference type="GO" id="GO:0046872">
    <property type="term" value="F:metal ion binding"/>
    <property type="evidence" value="ECO:0007669"/>
    <property type="project" value="InterPro"/>
</dbReference>
<dbReference type="eggNOG" id="COG0612">
    <property type="taxonomic scope" value="Bacteria"/>
</dbReference>
<dbReference type="PANTHER" id="PTHR11851:SF49">
    <property type="entry name" value="MITOCHONDRIAL-PROCESSING PEPTIDASE SUBUNIT ALPHA"/>
    <property type="match status" value="1"/>
</dbReference>
<dbReference type="InterPro" id="IPR007863">
    <property type="entry name" value="Peptidase_M16_C"/>
</dbReference>
<gene>
    <name evidence="6" type="ordered locus">Cag_0239</name>
</gene>
<dbReference type="KEGG" id="cch:Cag_0239"/>
<dbReference type="EMBL" id="CP000108">
    <property type="protein sequence ID" value="ABB27515.1"/>
    <property type="molecule type" value="Genomic_DNA"/>
</dbReference>
<dbReference type="GO" id="GO:0006508">
    <property type="term" value="P:proteolysis"/>
    <property type="evidence" value="ECO:0007669"/>
    <property type="project" value="InterPro"/>
</dbReference>
<dbReference type="InterPro" id="IPR011765">
    <property type="entry name" value="Pept_M16_N"/>
</dbReference>
<dbReference type="GO" id="GO:0004222">
    <property type="term" value="F:metalloendopeptidase activity"/>
    <property type="evidence" value="ECO:0007669"/>
    <property type="project" value="UniProtKB-EC"/>
</dbReference>
<dbReference type="AlphaFoldDB" id="Q3AU10"/>
<dbReference type="OrthoDB" id="9811314at2"/>
<protein>
    <submittedName>
        <fullName evidence="6">Peptidase, M16 family</fullName>
        <ecNumber evidence="6">3.4.24.64</ecNumber>
    </submittedName>
</protein>